<dbReference type="Pfam" id="PF00595">
    <property type="entry name" value="PDZ"/>
    <property type="match status" value="1"/>
</dbReference>
<sequence>MKLRLQCQLAHGSPTGLVADFDNAKDLYEKIANCFEEVNKDEILYCTRNTHRADMDAVFVGSLAVSDFLFAHLAGQRKEVELVKVDKMLGIALSDNGAGRVFIRRIDQSSCLRNAQDAIQVGDHIEKVNGETMVGKRHVQVAAKLREIEIGSRFTLRLVSPLKAGFSFISGRNGHKSTKNPQLTSGADGMQTIRFKSVGGAVIEEPTDSLVLDRLNEVFGEYLGIQDEELARTTLDIGKNEECASLESFEMQIRSSSLAEFNFPQEFIFDLWGAIDDYKNRRLISSAESGQEQSDTQEVNIS</sequence>
<dbReference type="Gene3D" id="2.30.42.10">
    <property type="match status" value="1"/>
</dbReference>
<name>A0AAD4R039_9BILA</name>
<dbReference type="EMBL" id="JAKKPZ010000123">
    <property type="protein sequence ID" value="KAI1701257.1"/>
    <property type="molecule type" value="Genomic_DNA"/>
</dbReference>
<keyword evidence="4" id="KW-1185">Reference proteome</keyword>
<evidence type="ECO:0000313" key="3">
    <source>
        <dbReference type="EMBL" id="KAI1701257.1"/>
    </source>
</evidence>
<dbReference type="Pfam" id="PF25082">
    <property type="entry name" value="GIPC1_GH2"/>
    <property type="match status" value="1"/>
</dbReference>
<dbReference type="InterPro" id="IPR017379">
    <property type="entry name" value="GIPC1/2/3"/>
</dbReference>
<organism evidence="3 4">
    <name type="scientific">Ditylenchus destructor</name>
    <dbReference type="NCBI Taxonomy" id="166010"/>
    <lineage>
        <taxon>Eukaryota</taxon>
        <taxon>Metazoa</taxon>
        <taxon>Ecdysozoa</taxon>
        <taxon>Nematoda</taxon>
        <taxon>Chromadorea</taxon>
        <taxon>Rhabditida</taxon>
        <taxon>Tylenchina</taxon>
        <taxon>Tylenchomorpha</taxon>
        <taxon>Sphaerularioidea</taxon>
        <taxon>Anguinidae</taxon>
        <taxon>Anguininae</taxon>
        <taxon>Ditylenchus</taxon>
    </lineage>
</organism>
<gene>
    <name evidence="3" type="ORF">DdX_16217</name>
</gene>
<dbReference type="AlphaFoldDB" id="A0AAD4R039"/>
<reference evidence="3" key="1">
    <citation type="submission" date="2022-01" db="EMBL/GenBank/DDBJ databases">
        <title>Genome Sequence Resource for Two Populations of Ditylenchus destructor, the Migratory Endoparasitic Phytonematode.</title>
        <authorList>
            <person name="Zhang H."/>
            <person name="Lin R."/>
            <person name="Xie B."/>
        </authorList>
    </citation>
    <scope>NUCLEOTIDE SEQUENCE</scope>
    <source>
        <strain evidence="3">BazhouSP</strain>
    </source>
</reference>
<dbReference type="PANTHER" id="PTHR12259:SF1">
    <property type="entry name" value="GH21964P"/>
    <property type="match status" value="1"/>
</dbReference>
<feature type="domain" description="PDZ" evidence="2">
    <location>
        <begin position="79"/>
        <end position="147"/>
    </location>
</feature>
<dbReference type="PANTHER" id="PTHR12259">
    <property type="entry name" value="RGS-GAIP INTERACTING PROTEIN GIPC"/>
    <property type="match status" value="1"/>
</dbReference>
<evidence type="ECO:0000313" key="4">
    <source>
        <dbReference type="Proteomes" id="UP001201812"/>
    </source>
</evidence>
<dbReference type="Proteomes" id="UP001201812">
    <property type="component" value="Unassembled WGS sequence"/>
</dbReference>
<dbReference type="InterPro" id="IPR055349">
    <property type="entry name" value="GH2_GIPC"/>
</dbReference>
<evidence type="ECO:0000259" key="2">
    <source>
        <dbReference type="PROSITE" id="PS50106"/>
    </source>
</evidence>
<dbReference type="InterPro" id="IPR001478">
    <property type="entry name" value="PDZ"/>
</dbReference>
<dbReference type="PROSITE" id="PS50106">
    <property type="entry name" value="PDZ"/>
    <property type="match status" value="1"/>
</dbReference>
<dbReference type="SUPFAM" id="SSF50156">
    <property type="entry name" value="PDZ domain-like"/>
    <property type="match status" value="1"/>
</dbReference>
<dbReference type="Pfam" id="PF25083">
    <property type="entry name" value="GIPC1_GH1"/>
    <property type="match status" value="1"/>
</dbReference>
<dbReference type="InterPro" id="IPR036034">
    <property type="entry name" value="PDZ_sf"/>
</dbReference>
<dbReference type="InterPro" id="IPR056814">
    <property type="entry name" value="GIPC1-3_GH1"/>
</dbReference>
<accession>A0AAD4R039</accession>
<dbReference type="SMART" id="SM00228">
    <property type="entry name" value="PDZ"/>
    <property type="match status" value="1"/>
</dbReference>
<protein>
    <submittedName>
        <fullName evidence="3">PDZ domain-containing protein GIPC1</fullName>
    </submittedName>
</protein>
<proteinExistence type="inferred from homology"/>
<comment type="caution">
    <text evidence="3">The sequence shown here is derived from an EMBL/GenBank/DDBJ whole genome shotgun (WGS) entry which is preliminary data.</text>
</comment>
<comment type="similarity">
    <text evidence="1">Belongs to the GIPC family.</text>
</comment>
<evidence type="ECO:0000256" key="1">
    <source>
        <dbReference type="ARBA" id="ARBA00009011"/>
    </source>
</evidence>